<organism evidence="1 2">
    <name type="scientific">Brachionus plicatilis</name>
    <name type="common">Marine rotifer</name>
    <name type="synonym">Brachionus muelleri</name>
    <dbReference type="NCBI Taxonomy" id="10195"/>
    <lineage>
        <taxon>Eukaryota</taxon>
        <taxon>Metazoa</taxon>
        <taxon>Spiralia</taxon>
        <taxon>Gnathifera</taxon>
        <taxon>Rotifera</taxon>
        <taxon>Eurotatoria</taxon>
        <taxon>Monogononta</taxon>
        <taxon>Pseudotrocha</taxon>
        <taxon>Ploima</taxon>
        <taxon>Brachionidae</taxon>
        <taxon>Brachionus</taxon>
    </lineage>
</organism>
<evidence type="ECO:0000313" key="1">
    <source>
        <dbReference type="EMBL" id="RNA26945.1"/>
    </source>
</evidence>
<dbReference type="Proteomes" id="UP000276133">
    <property type="component" value="Unassembled WGS sequence"/>
</dbReference>
<name>A0A3M7RUD3_BRAPC</name>
<keyword evidence="2" id="KW-1185">Reference proteome</keyword>
<gene>
    <name evidence="1" type="ORF">BpHYR1_024250</name>
</gene>
<sequence length="88" mass="10642">MTQYFSFNIKVRFTKKNRYFFFSILVSLSKLKFGKFSREKLLRFYFGLGLKFALKLIFCDISWSQSIILENRDIFSKNLLNYPELDDI</sequence>
<reference evidence="1 2" key="1">
    <citation type="journal article" date="2018" name="Sci. Rep.">
        <title>Genomic signatures of local adaptation to the degree of environmental predictability in rotifers.</title>
        <authorList>
            <person name="Franch-Gras L."/>
            <person name="Hahn C."/>
            <person name="Garcia-Roger E.M."/>
            <person name="Carmona M.J."/>
            <person name="Serra M."/>
            <person name="Gomez A."/>
        </authorList>
    </citation>
    <scope>NUCLEOTIDE SEQUENCE [LARGE SCALE GENOMIC DNA]</scope>
    <source>
        <strain evidence="1">HYR1</strain>
    </source>
</reference>
<evidence type="ECO:0000313" key="2">
    <source>
        <dbReference type="Proteomes" id="UP000276133"/>
    </source>
</evidence>
<protein>
    <submittedName>
        <fullName evidence="1">Uncharacterized protein</fullName>
    </submittedName>
</protein>
<dbReference type="EMBL" id="REGN01002634">
    <property type="protein sequence ID" value="RNA26945.1"/>
    <property type="molecule type" value="Genomic_DNA"/>
</dbReference>
<comment type="caution">
    <text evidence="1">The sequence shown here is derived from an EMBL/GenBank/DDBJ whole genome shotgun (WGS) entry which is preliminary data.</text>
</comment>
<proteinExistence type="predicted"/>
<accession>A0A3M7RUD3</accession>
<dbReference type="AlphaFoldDB" id="A0A3M7RUD3"/>